<proteinExistence type="inferred from homology"/>
<dbReference type="Proteomes" id="UP000776276">
    <property type="component" value="Unassembled WGS sequence"/>
</dbReference>
<evidence type="ECO:0000256" key="1">
    <source>
        <dbReference type="ARBA" id="ARBA00009759"/>
    </source>
</evidence>
<comment type="caution">
    <text evidence="2">The sequence shown here is derived from an EMBL/GenBank/DDBJ whole genome shotgun (WGS) entry which is preliminary data.</text>
</comment>
<dbReference type="RefSeq" id="WP_216324408.1">
    <property type="nucleotide sequence ID" value="NZ_JAHKRT010000005.1"/>
</dbReference>
<reference evidence="2 3" key="1">
    <citation type="submission" date="2021-06" db="EMBL/GenBank/DDBJ databases">
        <title>Sphingomonas sp. XMGL2, whole genome shotgun sequencing project.</title>
        <authorList>
            <person name="Zhao G."/>
            <person name="Shen L."/>
        </authorList>
    </citation>
    <scope>NUCLEOTIDE SEQUENCE [LARGE SCALE GENOMIC DNA]</scope>
    <source>
        <strain evidence="2 3">XMGL2</strain>
    </source>
</reference>
<comment type="similarity">
    <text evidence="1">Belongs to the inositol monophosphatase superfamily.</text>
</comment>
<evidence type="ECO:0000313" key="2">
    <source>
        <dbReference type="EMBL" id="MBU3078342.1"/>
    </source>
</evidence>
<evidence type="ECO:0000313" key="3">
    <source>
        <dbReference type="Proteomes" id="UP000776276"/>
    </source>
</evidence>
<sequence>MHRLYEPVAALMRETARDVILPRFRALAADEMEEKTPGDFVTIADRESEARLSEGLVAILSGTRVLGEEATAADPALLEGLGSGAIWIVDPVDGTNNFAEGKTPFAVMIALAVDGLVEAGWILDPVTGRLCHAARGQGAFVDGERISARSTGETLPLAAIALHFLSEEKRANLVRRAEGRLNLVAIPRCAGEQYPRLALGQNDVALFERANPWDHAPGGLFLEEAGGRLARLDGSDYRIDRPGPGLLGAASPEMWERAAEILVR</sequence>
<accession>A0ABS6BKG5</accession>
<dbReference type="PANTHER" id="PTHR20854:SF4">
    <property type="entry name" value="INOSITOL-1-MONOPHOSPHATASE-RELATED"/>
    <property type="match status" value="1"/>
</dbReference>
<gene>
    <name evidence="2" type="ORF">KOF26_10720</name>
</gene>
<dbReference type="EMBL" id="JAHKRT010000005">
    <property type="protein sequence ID" value="MBU3078342.1"/>
    <property type="molecule type" value="Genomic_DNA"/>
</dbReference>
<organism evidence="2 3">
    <name type="scientific">Sphingomonas quercus</name>
    <dbReference type="NCBI Taxonomy" id="2842451"/>
    <lineage>
        <taxon>Bacteria</taxon>
        <taxon>Pseudomonadati</taxon>
        <taxon>Pseudomonadota</taxon>
        <taxon>Alphaproteobacteria</taxon>
        <taxon>Sphingomonadales</taxon>
        <taxon>Sphingomonadaceae</taxon>
        <taxon>Sphingomonas</taxon>
    </lineage>
</organism>
<dbReference type="PANTHER" id="PTHR20854">
    <property type="entry name" value="INOSITOL MONOPHOSPHATASE"/>
    <property type="match status" value="1"/>
</dbReference>
<dbReference type="Pfam" id="PF00459">
    <property type="entry name" value="Inositol_P"/>
    <property type="match status" value="1"/>
</dbReference>
<protein>
    <submittedName>
        <fullName evidence="2">Inositol monophosphatase</fullName>
    </submittedName>
</protein>
<name>A0ABS6BKG5_9SPHN</name>
<dbReference type="InterPro" id="IPR000760">
    <property type="entry name" value="Inositol_monophosphatase-like"/>
</dbReference>
<keyword evidence="3" id="KW-1185">Reference proteome</keyword>